<comment type="caution">
    <text evidence="1">The sequence shown here is derived from an EMBL/GenBank/DDBJ whole genome shotgun (WGS) entry which is preliminary data.</text>
</comment>
<gene>
    <name evidence="1" type="ORF">J2S19_004500</name>
</gene>
<keyword evidence="2" id="KW-1185">Reference proteome</keyword>
<evidence type="ECO:0000313" key="2">
    <source>
        <dbReference type="Proteomes" id="UP001234495"/>
    </source>
</evidence>
<dbReference type="EMBL" id="JAUSUD010000031">
    <property type="protein sequence ID" value="MDQ0233159.1"/>
    <property type="molecule type" value="Genomic_DNA"/>
</dbReference>
<accession>A0ABT9ZLL8</accession>
<reference evidence="1 2" key="1">
    <citation type="submission" date="2023-07" db="EMBL/GenBank/DDBJ databases">
        <title>Genomic Encyclopedia of Type Strains, Phase IV (KMG-IV): sequencing the most valuable type-strain genomes for metagenomic binning, comparative biology and taxonomic classification.</title>
        <authorList>
            <person name="Goeker M."/>
        </authorList>
    </citation>
    <scope>NUCLEOTIDE SEQUENCE [LARGE SCALE GENOMIC DNA]</scope>
    <source>
        <strain evidence="1 2">DSM 29005</strain>
    </source>
</reference>
<dbReference type="Proteomes" id="UP001234495">
    <property type="component" value="Unassembled WGS sequence"/>
</dbReference>
<evidence type="ECO:0008006" key="3">
    <source>
        <dbReference type="Google" id="ProtNLM"/>
    </source>
</evidence>
<evidence type="ECO:0000313" key="1">
    <source>
        <dbReference type="EMBL" id="MDQ0233159.1"/>
    </source>
</evidence>
<protein>
    <recommendedName>
        <fullName evidence="3">DUF4309 domain-containing protein</fullName>
    </recommendedName>
</protein>
<sequence length="414" mass="47459">MKKTFTIIVTALLTTVVTLFVLWKLDVIYLNLSTPVEKGKEFIGQDELSLLLKQEYPHLGDEIQVAHTLLGEPVFTSDGQKDFDLLNGEETVYITFEDRQHSDKIQSFQLYVSGDKEKIVELGKKFLPTGSSYIKEKEDEIERKNETIRYTKTEFLNRHYYQMPNGDGFAYIQVSNNETDLFDETRQQKEINYDLEVSYVSEMELRHDLGMIDEYTVVNGEIVASSLRSDELVIDETNEASDAKSEDSVVESAEENILANDVSSHEMQSFSDHIIDQNNEKVKDSTFRQLAKTGKIEGINVQLYVPNGPEIDAHIGQPDWRVPNEGGYFLMYEQCGCGYGVEYDYEELPDSPINSYYLPIRLTRDEIVQSLGEPTSEGDSEIDGKPYLYYQLGNYELFIDKSLTSQYYNSISLK</sequence>
<proteinExistence type="predicted"/>
<name>A0ABT9ZLL8_9BACI</name>
<organism evidence="1 2">
    <name type="scientific">Metabacillus malikii</name>
    <dbReference type="NCBI Taxonomy" id="1504265"/>
    <lineage>
        <taxon>Bacteria</taxon>
        <taxon>Bacillati</taxon>
        <taxon>Bacillota</taxon>
        <taxon>Bacilli</taxon>
        <taxon>Bacillales</taxon>
        <taxon>Bacillaceae</taxon>
        <taxon>Metabacillus</taxon>
    </lineage>
</organism>
<dbReference type="RefSeq" id="WP_307346084.1">
    <property type="nucleotide sequence ID" value="NZ_JAUSUD010000031.1"/>
</dbReference>